<keyword evidence="3" id="KW-1185">Reference proteome</keyword>
<dbReference type="EnsemblProtists" id="EOD05097">
    <property type="protein sequence ID" value="EOD05097"/>
    <property type="gene ID" value="EMIHUDRAFT_220171"/>
</dbReference>
<dbReference type="PaxDb" id="2903-EOD05097"/>
<name>A0A0D3I1G2_EMIH1</name>
<accession>A0A0D3I1G2</accession>
<dbReference type="HOGENOM" id="CLU_475254_0_0_1"/>
<proteinExistence type="predicted"/>
<keyword evidence="1" id="KW-0472">Membrane</keyword>
<reference evidence="3" key="1">
    <citation type="journal article" date="2013" name="Nature">
        <title>Pan genome of the phytoplankton Emiliania underpins its global distribution.</title>
        <authorList>
            <person name="Read B.A."/>
            <person name="Kegel J."/>
            <person name="Klute M.J."/>
            <person name="Kuo A."/>
            <person name="Lefebvre S.C."/>
            <person name="Maumus F."/>
            <person name="Mayer C."/>
            <person name="Miller J."/>
            <person name="Monier A."/>
            <person name="Salamov A."/>
            <person name="Young J."/>
            <person name="Aguilar M."/>
            <person name="Claverie J.M."/>
            <person name="Frickenhaus S."/>
            <person name="Gonzalez K."/>
            <person name="Herman E.K."/>
            <person name="Lin Y.C."/>
            <person name="Napier J."/>
            <person name="Ogata H."/>
            <person name="Sarno A.F."/>
            <person name="Shmutz J."/>
            <person name="Schroeder D."/>
            <person name="de Vargas C."/>
            <person name="Verret F."/>
            <person name="von Dassow P."/>
            <person name="Valentin K."/>
            <person name="Van de Peer Y."/>
            <person name="Wheeler G."/>
            <person name="Dacks J.B."/>
            <person name="Delwiche C.F."/>
            <person name="Dyhrman S.T."/>
            <person name="Glockner G."/>
            <person name="John U."/>
            <person name="Richards T."/>
            <person name="Worden A.Z."/>
            <person name="Zhang X."/>
            <person name="Grigoriev I.V."/>
            <person name="Allen A.E."/>
            <person name="Bidle K."/>
            <person name="Borodovsky M."/>
            <person name="Bowler C."/>
            <person name="Brownlee C."/>
            <person name="Cock J.M."/>
            <person name="Elias M."/>
            <person name="Gladyshev V.N."/>
            <person name="Groth M."/>
            <person name="Guda C."/>
            <person name="Hadaegh A."/>
            <person name="Iglesias-Rodriguez M.D."/>
            <person name="Jenkins J."/>
            <person name="Jones B.M."/>
            <person name="Lawson T."/>
            <person name="Leese F."/>
            <person name="Lindquist E."/>
            <person name="Lobanov A."/>
            <person name="Lomsadze A."/>
            <person name="Malik S.B."/>
            <person name="Marsh M.E."/>
            <person name="Mackinder L."/>
            <person name="Mock T."/>
            <person name="Mueller-Roeber B."/>
            <person name="Pagarete A."/>
            <person name="Parker M."/>
            <person name="Probert I."/>
            <person name="Quesneville H."/>
            <person name="Raines C."/>
            <person name="Rensing S.A."/>
            <person name="Riano-Pachon D.M."/>
            <person name="Richier S."/>
            <person name="Rokitta S."/>
            <person name="Shiraiwa Y."/>
            <person name="Soanes D.M."/>
            <person name="van der Giezen M."/>
            <person name="Wahlund T.M."/>
            <person name="Williams B."/>
            <person name="Wilson W."/>
            <person name="Wolfe G."/>
            <person name="Wurch L.L."/>
        </authorList>
    </citation>
    <scope>NUCLEOTIDE SEQUENCE</scope>
</reference>
<dbReference type="Proteomes" id="UP000013827">
    <property type="component" value="Unassembled WGS sequence"/>
</dbReference>
<feature type="transmembrane region" description="Helical" evidence="1">
    <location>
        <begin position="292"/>
        <end position="314"/>
    </location>
</feature>
<sequence>MITGPMEFHPYDLPLPNQILPCAILNEEATGLVAELEAKGKDSALGKLGYEIKEQKNVFMWAMWVSISAYLKDFGYRQSVQVQYQAVPQDDGSLGDNEPKPVNVFSWVAVIFCLILVAFEILLLECMMVENFLAEVPHTLTWVEWWYLDEPFLPRFIWIVGKLIVIPLAIGDAINSEPLLSVVVISYFALVTAILISAESTGNAPSDCSRTTHGPAPTLGNALSDFGIIFAIFGFLQATDSRGMGFIAGAACLDPTTYLATTKWIGLWTFALMILFHAYGPRCGTHGRADSAVFSLLSWPLSLTVYYTPLYSWVVPVSNIYFAVIWQTYPYCLDGWPICFPHGGPCLFWAQFGTSLAWTSLFVLRYGCFLFPCACAPELPGWFFFPPSNHLESPLGRQGQWDTRYIALFAERLFGRSGIGWDWDSCEWEPKDIDYERFYHGPQQTADQRAAGWEQRLELLEARVLGSQGAGQGVGGGVGSQLRHTW</sequence>
<organism evidence="2 3">
    <name type="scientific">Emiliania huxleyi (strain CCMP1516)</name>
    <dbReference type="NCBI Taxonomy" id="280463"/>
    <lineage>
        <taxon>Eukaryota</taxon>
        <taxon>Haptista</taxon>
        <taxon>Haptophyta</taxon>
        <taxon>Prymnesiophyceae</taxon>
        <taxon>Isochrysidales</taxon>
        <taxon>Noelaerhabdaceae</taxon>
        <taxon>Emiliania</taxon>
    </lineage>
</organism>
<feature type="transmembrane region" description="Helical" evidence="1">
    <location>
        <begin position="156"/>
        <end position="174"/>
    </location>
</feature>
<protein>
    <recommendedName>
        <fullName evidence="4">Amino acid transporter transmembrane domain-containing protein</fullName>
    </recommendedName>
</protein>
<evidence type="ECO:0000313" key="3">
    <source>
        <dbReference type="Proteomes" id="UP000013827"/>
    </source>
</evidence>
<feature type="transmembrane region" description="Helical" evidence="1">
    <location>
        <begin position="180"/>
        <end position="198"/>
    </location>
</feature>
<feature type="transmembrane region" description="Helical" evidence="1">
    <location>
        <begin position="219"/>
        <end position="238"/>
    </location>
</feature>
<keyword evidence="1" id="KW-1133">Transmembrane helix</keyword>
<keyword evidence="1" id="KW-0812">Transmembrane</keyword>
<reference evidence="2" key="2">
    <citation type="submission" date="2024-10" db="UniProtKB">
        <authorList>
            <consortium name="EnsemblProtists"/>
        </authorList>
    </citation>
    <scope>IDENTIFICATION</scope>
</reference>
<feature type="transmembrane region" description="Helical" evidence="1">
    <location>
        <begin position="258"/>
        <end position="280"/>
    </location>
</feature>
<dbReference type="AlphaFoldDB" id="A0A0D3I1G2"/>
<feature type="transmembrane region" description="Helical" evidence="1">
    <location>
        <begin position="104"/>
        <end position="124"/>
    </location>
</feature>
<evidence type="ECO:0008006" key="4">
    <source>
        <dbReference type="Google" id="ProtNLM"/>
    </source>
</evidence>
<dbReference type="KEGG" id="ehx:EMIHUDRAFT_220171"/>
<dbReference type="RefSeq" id="XP_005757526.1">
    <property type="nucleotide sequence ID" value="XM_005757469.1"/>
</dbReference>
<evidence type="ECO:0000256" key="1">
    <source>
        <dbReference type="SAM" id="Phobius"/>
    </source>
</evidence>
<dbReference type="GeneID" id="17251275"/>
<evidence type="ECO:0000313" key="2">
    <source>
        <dbReference type="EnsemblProtists" id="EOD05097"/>
    </source>
</evidence>